<evidence type="ECO:0008006" key="4">
    <source>
        <dbReference type="Google" id="ProtNLM"/>
    </source>
</evidence>
<dbReference type="AlphaFoldDB" id="A0A512DKQ6"/>
<keyword evidence="3" id="KW-1185">Reference proteome</keyword>
<dbReference type="EMBL" id="BJYZ01000003">
    <property type="protein sequence ID" value="GEO37049.1"/>
    <property type="molecule type" value="Genomic_DNA"/>
</dbReference>
<evidence type="ECO:0000313" key="2">
    <source>
        <dbReference type="EMBL" id="GEO37049.1"/>
    </source>
</evidence>
<evidence type="ECO:0000256" key="1">
    <source>
        <dbReference type="SAM" id="Phobius"/>
    </source>
</evidence>
<keyword evidence="1" id="KW-0472">Membrane</keyword>
<reference evidence="2 3" key="1">
    <citation type="submission" date="2019-07" db="EMBL/GenBank/DDBJ databases">
        <title>Whole genome shotgun sequence of Skermanella aerolata NBRC 106429.</title>
        <authorList>
            <person name="Hosoyama A."/>
            <person name="Uohara A."/>
            <person name="Ohji S."/>
            <person name="Ichikawa N."/>
        </authorList>
    </citation>
    <scope>NUCLEOTIDE SEQUENCE [LARGE SCALE GENOMIC DNA]</scope>
    <source>
        <strain evidence="2 3">NBRC 106429</strain>
    </source>
</reference>
<evidence type="ECO:0000313" key="3">
    <source>
        <dbReference type="Proteomes" id="UP000321523"/>
    </source>
</evidence>
<gene>
    <name evidence="2" type="ORF">SAE02_11970</name>
</gene>
<accession>A0A512DKQ6</accession>
<keyword evidence="1" id="KW-1133">Transmembrane helix</keyword>
<name>A0A512DKQ6_9PROT</name>
<feature type="transmembrane region" description="Helical" evidence="1">
    <location>
        <begin position="65"/>
        <end position="90"/>
    </location>
</feature>
<protein>
    <recommendedName>
        <fullName evidence="4">ABC transporter permease</fullName>
    </recommendedName>
</protein>
<comment type="caution">
    <text evidence="2">The sequence shown here is derived from an EMBL/GenBank/DDBJ whole genome shotgun (WGS) entry which is preliminary data.</text>
</comment>
<dbReference type="Proteomes" id="UP000321523">
    <property type="component" value="Unassembled WGS sequence"/>
</dbReference>
<organism evidence="2 3">
    <name type="scientific">Skermanella aerolata</name>
    <dbReference type="NCBI Taxonomy" id="393310"/>
    <lineage>
        <taxon>Bacteria</taxon>
        <taxon>Pseudomonadati</taxon>
        <taxon>Pseudomonadota</taxon>
        <taxon>Alphaproteobacteria</taxon>
        <taxon>Rhodospirillales</taxon>
        <taxon>Azospirillaceae</taxon>
        <taxon>Skermanella</taxon>
    </lineage>
</organism>
<proteinExistence type="predicted"/>
<feature type="transmembrane region" description="Helical" evidence="1">
    <location>
        <begin position="33"/>
        <end position="53"/>
    </location>
</feature>
<keyword evidence="1" id="KW-0812">Transmembrane</keyword>
<sequence length="99" mass="10522">MFERPIVAVRKQPTYGLMQAFEKPLLFFLLKHVTSGAVGGLALGAGLLALDIAGLRTLMGQSEDGIIAILLLFFGLMVTFGAIAMAVGIMTMNGLIDHD</sequence>